<dbReference type="EMBL" id="BNCO01000093">
    <property type="protein sequence ID" value="GIL67050.1"/>
    <property type="molecule type" value="Genomic_DNA"/>
</dbReference>
<proteinExistence type="predicted"/>
<name>A0A8J4F9N0_9CHLO</name>
<evidence type="ECO:0000313" key="2">
    <source>
        <dbReference type="EMBL" id="GIL67050.1"/>
    </source>
</evidence>
<reference evidence="2" key="1">
    <citation type="journal article" date="2021" name="Proc. Natl. Acad. Sci. U.S.A.">
        <title>Three genomes in the algal genus Volvox reveal the fate of a haploid sex-determining region after a transition to homothallism.</title>
        <authorList>
            <person name="Yamamoto K."/>
            <person name="Hamaji T."/>
            <person name="Kawai-Toyooka H."/>
            <person name="Matsuzaki R."/>
            <person name="Takahashi F."/>
            <person name="Nishimura Y."/>
            <person name="Kawachi M."/>
            <person name="Noguchi H."/>
            <person name="Minakuchi Y."/>
            <person name="Umen J.G."/>
            <person name="Toyoda A."/>
            <person name="Nozaki H."/>
        </authorList>
    </citation>
    <scope>NUCLEOTIDE SEQUENCE</scope>
    <source>
        <strain evidence="2">NIES-3780</strain>
    </source>
</reference>
<evidence type="ECO:0000313" key="3">
    <source>
        <dbReference type="Proteomes" id="UP000747399"/>
    </source>
</evidence>
<dbReference type="Proteomes" id="UP000747399">
    <property type="component" value="Unassembled WGS sequence"/>
</dbReference>
<evidence type="ECO:0000256" key="1">
    <source>
        <dbReference type="SAM" id="MobiDB-lite"/>
    </source>
</evidence>
<keyword evidence="3" id="KW-1185">Reference proteome</keyword>
<gene>
    <name evidence="2" type="ORF">Vafri_20485</name>
</gene>
<protein>
    <submittedName>
        <fullName evidence="2">Uncharacterized protein</fullName>
    </submittedName>
</protein>
<organism evidence="2 3">
    <name type="scientific">Volvox africanus</name>
    <dbReference type="NCBI Taxonomy" id="51714"/>
    <lineage>
        <taxon>Eukaryota</taxon>
        <taxon>Viridiplantae</taxon>
        <taxon>Chlorophyta</taxon>
        <taxon>core chlorophytes</taxon>
        <taxon>Chlorophyceae</taxon>
        <taxon>CS clade</taxon>
        <taxon>Chlamydomonadales</taxon>
        <taxon>Volvocaceae</taxon>
        <taxon>Volvox</taxon>
    </lineage>
</organism>
<feature type="region of interest" description="Disordered" evidence="1">
    <location>
        <begin position="46"/>
        <end position="68"/>
    </location>
</feature>
<dbReference type="AlphaFoldDB" id="A0A8J4F9N0"/>
<comment type="caution">
    <text evidence="2">The sequence shown here is derived from an EMBL/GenBank/DDBJ whole genome shotgun (WGS) entry which is preliminary data.</text>
</comment>
<accession>A0A8J4F9N0</accession>
<sequence length="155" mass="17152">MSPSAVEKACGLLIQAAPTIKQQEASIQSMEKWTCNSASNDDIAANKAQDCSGGCDPSPRRPREAGSDEGVLLKGKKVRYAAGRDIRPSRYVRKQVGRQVSGPTALLFITCWLVQNMPGMSMPISPRRSALDLKAPYMWVLKFNRPQTTDWKNIR</sequence>